<comment type="caution">
    <text evidence="5">The sequence shown here is derived from an EMBL/GenBank/DDBJ whole genome shotgun (WGS) entry which is preliminary data.</text>
</comment>
<proteinExistence type="predicted"/>
<dbReference type="SMART" id="SM00342">
    <property type="entry name" value="HTH_ARAC"/>
    <property type="match status" value="1"/>
</dbReference>
<gene>
    <name evidence="5" type="ORF">OO017_09640</name>
</gene>
<sequence length="275" mass="32860">MSKEKKSNVILLEATGKADFPEDFIHEYHTHLFCHRGTAAFIFNNEPYKCKAGEFVFWFADSRIADLSFSKNFKASVLLVEKEFLNDNIPDLSRSIDATLHSNRYPVLHLHDKEDKHRIMLNFQLLYDKLKQTEHRFYDEVLKLQMRLFILEMWHIFSNDFEHRKRTMQTGTLYARFIHLLQEHSMREREVQFYANQLNITAKYLNSICKQNSGVTASEWIQRFAKERLELLLQNTQLNITEIANEMDFSSRSFFTRYVKKVLGVTPKEYRNRLK</sequence>
<keyword evidence="6" id="KW-1185">Reference proteome</keyword>
<dbReference type="PROSITE" id="PS01124">
    <property type="entry name" value="HTH_ARAC_FAMILY_2"/>
    <property type="match status" value="1"/>
</dbReference>
<keyword evidence="2" id="KW-0238">DNA-binding</keyword>
<keyword evidence="3" id="KW-0804">Transcription</keyword>
<organism evidence="5 6">
    <name type="scientific">Pontibacter anaerobius</name>
    <dbReference type="NCBI Taxonomy" id="2993940"/>
    <lineage>
        <taxon>Bacteria</taxon>
        <taxon>Pseudomonadati</taxon>
        <taxon>Bacteroidota</taxon>
        <taxon>Cytophagia</taxon>
        <taxon>Cytophagales</taxon>
        <taxon>Hymenobacteraceae</taxon>
        <taxon>Pontibacter</taxon>
    </lineage>
</organism>
<dbReference type="PRINTS" id="PR00032">
    <property type="entry name" value="HTHARAC"/>
</dbReference>
<protein>
    <submittedName>
        <fullName evidence="5">Helix-turn-helix domain-containing protein</fullName>
    </submittedName>
</protein>
<dbReference type="PANTHER" id="PTHR43280">
    <property type="entry name" value="ARAC-FAMILY TRANSCRIPTIONAL REGULATOR"/>
    <property type="match status" value="1"/>
</dbReference>
<dbReference type="Pfam" id="PF12833">
    <property type="entry name" value="HTH_18"/>
    <property type="match status" value="1"/>
</dbReference>
<dbReference type="PANTHER" id="PTHR43280:SF32">
    <property type="entry name" value="TRANSCRIPTIONAL REGULATORY PROTEIN"/>
    <property type="match status" value="1"/>
</dbReference>
<evidence type="ECO:0000313" key="5">
    <source>
        <dbReference type="EMBL" id="MCX2740207.1"/>
    </source>
</evidence>
<dbReference type="InterPro" id="IPR020449">
    <property type="entry name" value="Tscrpt_reg_AraC-type_HTH"/>
</dbReference>
<accession>A0ABT3RED9</accession>
<feature type="domain" description="HTH araC/xylS-type" evidence="4">
    <location>
        <begin position="175"/>
        <end position="273"/>
    </location>
</feature>
<dbReference type="InterPro" id="IPR009057">
    <property type="entry name" value="Homeodomain-like_sf"/>
</dbReference>
<reference evidence="5 6" key="1">
    <citation type="submission" date="2022-11" db="EMBL/GenBank/DDBJ databases">
        <title>The characterization of three novel Bacteroidetes species and genomic analysis of their roles in tidal elemental geochemical cycles.</title>
        <authorList>
            <person name="Ma K.-J."/>
        </authorList>
    </citation>
    <scope>NUCLEOTIDE SEQUENCE [LARGE SCALE GENOMIC DNA]</scope>
    <source>
        <strain evidence="5 6">M82</strain>
    </source>
</reference>
<name>A0ABT3RED9_9BACT</name>
<dbReference type="InterPro" id="IPR018060">
    <property type="entry name" value="HTH_AraC"/>
</dbReference>
<evidence type="ECO:0000256" key="3">
    <source>
        <dbReference type="ARBA" id="ARBA00023163"/>
    </source>
</evidence>
<evidence type="ECO:0000259" key="4">
    <source>
        <dbReference type="PROSITE" id="PS01124"/>
    </source>
</evidence>
<dbReference type="Proteomes" id="UP001207228">
    <property type="component" value="Unassembled WGS sequence"/>
</dbReference>
<dbReference type="RefSeq" id="WP_266052271.1">
    <property type="nucleotide sequence ID" value="NZ_JAPFQO010000006.1"/>
</dbReference>
<dbReference type="SUPFAM" id="SSF46689">
    <property type="entry name" value="Homeodomain-like"/>
    <property type="match status" value="1"/>
</dbReference>
<evidence type="ECO:0000256" key="2">
    <source>
        <dbReference type="ARBA" id="ARBA00023125"/>
    </source>
</evidence>
<evidence type="ECO:0000313" key="6">
    <source>
        <dbReference type="Proteomes" id="UP001207228"/>
    </source>
</evidence>
<dbReference type="Gene3D" id="1.10.10.60">
    <property type="entry name" value="Homeodomain-like"/>
    <property type="match status" value="1"/>
</dbReference>
<dbReference type="EMBL" id="JAPFQO010000006">
    <property type="protein sequence ID" value="MCX2740207.1"/>
    <property type="molecule type" value="Genomic_DNA"/>
</dbReference>
<evidence type="ECO:0000256" key="1">
    <source>
        <dbReference type="ARBA" id="ARBA00023015"/>
    </source>
</evidence>
<keyword evidence="1" id="KW-0805">Transcription regulation</keyword>